<dbReference type="AlphaFoldDB" id="A0A151J0J5"/>
<gene>
    <name evidence="1" type="ORF">ALC57_12804</name>
</gene>
<organism evidence="1 2">
    <name type="scientific">Trachymyrmex cornetzi</name>
    <dbReference type="NCBI Taxonomy" id="471704"/>
    <lineage>
        <taxon>Eukaryota</taxon>
        <taxon>Metazoa</taxon>
        <taxon>Ecdysozoa</taxon>
        <taxon>Arthropoda</taxon>
        <taxon>Hexapoda</taxon>
        <taxon>Insecta</taxon>
        <taxon>Pterygota</taxon>
        <taxon>Neoptera</taxon>
        <taxon>Endopterygota</taxon>
        <taxon>Hymenoptera</taxon>
        <taxon>Apocrita</taxon>
        <taxon>Aculeata</taxon>
        <taxon>Formicoidea</taxon>
        <taxon>Formicidae</taxon>
        <taxon>Myrmicinae</taxon>
        <taxon>Trachymyrmex</taxon>
    </lineage>
</organism>
<protein>
    <submittedName>
        <fullName evidence="1">Uncharacterized protein</fullName>
    </submittedName>
</protein>
<evidence type="ECO:0000313" key="1">
    <source>
        <dbReference type="EMBL" id="KYN15009.1"/>
    </source>
</evidence>
<proteinExistence type="predicted"/>
<reference evidence="1 2" key="1">
    <citation type="submission" date="2015-09" db="EMBL/GenBank/DDBJ databases">
        <title>Trachymyrmex cornetzi WGS genome.</title>
        <authorList>
            <person name="Nygaard S."/>
            <person name="Hu H."/>
            <person name="Boomsma J."/>
            <person name="Zhang G."/>
        </authorList>
    </citation>
    <scope>NUCLEOTIDE SEQUENCE [LARGE SCALE GENOMIC DNA]</scope>
    <source>
        <strain evidence="1">Tcor2-1</strain>
        <tissue evidence="1">Whole body</tissue>
    </source>
</reference>
<sequence>MWAEFRGIFCVEILFASYWLHYINVRFVATRCSEDIFRLFKVLRERLYKRIDVFHNAVQIFVKLYENIINKHKVLVKVSYFKTPSFRKKVVIHVPYRVKNVKHTHTIYKIIAHGKHHHKSDEEYYDDY</sequence>
<keyword evidence="2" id="KW-1185">Reference proteome</keyword>
<dbReference type="Proteomes" id="UP000078492">
    <property type="component" value="Unassembled WGS sequence"/>
</dbReference>
<dbReference type="STRING" id="471704.A0A151J0J5"/>
<dbReference type="EMBL" id="KQ980629">
    <property type="protein sequence ID" value="KYN15009.1"/>
    <property type="molecule type" value="Genomic_DNA"/>
</dbReference>
<evidence type="ECO:0000313" key="2">
    <source>
        <dbReference type="Proteomes" id="UP000078492"/>
    </source>
</evidence>
<name>A0A151J0J5_9HYME</name>
<accession>A0A151J0J5</accession>